<evidence type="ECO:0000313" key="2">
    <source>
        <dbReference type="EnsemblPlants" id="OGLUM08G17840.1"/>
    </source>
</evidence>
<protein>
    <submittedName>
        <fullName evidence="2">Uncharacterized protein</fullName>
    </submittedName>
</protein>
<dbReference type="EnsemblPlants" id="OGLUM08G17840.1">
    <property type="protein sequence ID" value="OGLUM08G17840.1"/>
    <property type="gene ID" value="OGLUM08G17840"/>
</dbReference>
<proteinExistence type="predicted"/>
<sequence>MASFFWPGPPGAQPVGDLQVAKLALLVAGNGFISPSSYLRRCCDDDGPCFVDGAGERCLHLANLVTAMLGLALVLGQMAFFSAAAFRPQAALVTVAARWIVSLAKLATVGTLQLWVYPVGDLRVAQLALLVAGNGLIVSPSSYLSSCPCDGGGRCFFQDGVSEQICFDLANLVTAVLGLALLVGDMAFSTAVPGRSTQSQALATVARWLVGLAKVATVGTFQHWINAFYLCLKTWSITSYIIHPSLHDNPVLVFA</sequence>
<keyword evidence="1" id="KW-0472">Membrane</keyword>
<dbReference type="AlphaFoldDB" id="A0A0E0AW92"/>
<name>A0A0E0AW92_9ORYZ</name>
<dbReference type="Gramene" id="OGLUM08G17840.1">
    <property type="protein sequence ID" value="OGLUM08G17840.1"/>
    <property type="gene ID" value="OGLUM08G17840"/>
</dbReference>
<reference evidence="2" key="1">
    <citation type="submission" date="2015-04" db="UniProtKB">
        <authorList>
            <consortium name="EnsemblPlants"/>
        </authorList>
    </citation>
    <scope>IDENTIFICATION</scope>
</reference>
<evidence type="ECO:0000256" key="1">
    <source>
        <dbReference type="SAM" id="Phobius"/>
    </source>
</evidence>
<evidence type="ECO:0000313" key="3">
    <source>
        <dbReference type="Proteomes" id="UP000026961"/>
    </source>
</evidence>
<accession>A0A0E0AW92</accession>
<feature type="transmembrane region" description="Helical" evidence="1">
    <location>
        <begin position="98"/>
        <end position="118"/>
    </location>
</feature>
<keyword evidence="1" id="KW-0812">Transmembrane</keyword>
<organism evidence="2">
    <name type="scientific">Oryza glumipatula</name>
    <dbReference type="NCBI Taxonomy" id="40148"/>
    <lineage>
        <taxon>Eukaryota</taxon>
        <taxon>Viridiplantae</taxon>
        <taxon>Streptophyta</taxon>
        <taxon>Embryophyta</taxon>
        <taxon>Tracheophyta</taxon>
        <taxon>Spermatophyta</taxon>
        <taxon>Magnoliopsida</taxon>
        <taxon>Liliopsida</taxon>
        <taxon>Poales</taxon>
        <taxon>Poaceae</taxon>
        <taxon>BOP clade</taxon>
        <taxon>Oryzoideae</taxon>
        <taxon>Oryzeae</taxon>
        <taxon>Oryzinae</taxon>
        <taxon>Oryza</taxon>
    </lineage>
</organism>
<reference evidence="2" key="2">
    <citation type="submission" date="2018-05" db="EMBL/GenBank/DDBJ databases">
        <title>OgluRS3 (Oryza glumaepatula Reference Sequence Version 3).</title>
        <authorList>
            <person name="Zhang J."/>
            <person name="Kudrna D."/>
            <person name="Lee S."/>
            <person name="Talag J."/>
            <person name="Welchert J."/>
            <person name="Wing R.A."/>
        </authorList>
    </citation>
    <scope>NUCLEOTIDE SEQUENCE [LARGE SCALE GENOMIC DNA]</scope>
</reference>
<feature type="transmembrane region" description="Helical" evidence="1">
    <location>
        <begin position="64"/>
        <end position="86"/>
    </location>
</feature>
<dbReference type="Proteomes" id="UP000026961">
    <property type="component" value="Chromosome 8"/>
</dbReference>
<keyword evidence="1" id="KW-1133">Transmembrane helix</keyword>
<dbReference type="HOGENOM" id="CLU_1099940_0_0_1"/>
<keyword evidence="3" id="KW-1185">Reference proteome</keyword>